<keyword evidence="9 12" id="KW-0472">Membrane</keyword>
<keyword evidence="16" id="KW-1185">Reference proteome</keyword>
<dbReference type="EC" id="2.7.8.13" evidence="12 13"/>
<accession>A0A8J7MAZ5</accession>
<dbReference type="EMBL" id="JAENIM010000009">
    <property type="protein sequence ID" value="MBK1789792.1"/>
    <property type="molecule type" value="Genomic_DNA"/>
</dbReference>
<dbReference type="RefSeq" id="WP_200309834.1">
    <property type="nucleotide sequence ID" value="NZ_JAENIM010000009.1"/>
</dbReference>
<evidence type="ECO:0000256" key="13">
    <source>
        <dbReference type="NCBIfam" id="TIGR00445"/>
    </source>
</evidence>
<keyword evidence="5 12" id="KW-0812">Transmembrane</keyword>
<organism evidence="15 16">
    <name type="scientific">Persicirhabdus sediminis</name>
    <dbReference type="NCBI Taxonomy" id="454144"/>
    <lineage>
        <taxon>Bacteria</taxon>
        <taxon>Pseudomonadati</taxon>
        <taxon>Verrucomicrobiota</taxon>
        <taxon>Verrucomicrobiia</taxon>
        <taxon>Verrucomicrobiales</taxon>
        <taxon>Verrucomicrobiaceae</taxon>
        <taxon>Persicirhabdus</taxon>
    </lineage>
</organism>
<dbReference type="GO" id="GO:0005886">
    <property type="term" value="C:plasma membrane"/>
    <property type="evidence" value="ECO:0007669"/>
    <property type="project" value="UniProtKB-SubCell"/>
</dbReference>
<evidence type="ECO:0000256" key="14">
    <source>
        <dbReference type="PIRSR" id="PIRSR600715-1"/>
    </source>
</evidence>
<comment type="catalytic activity">
    <reaction evidence="12">
        <text>UDP-N-acetyl-alpha-D-muramoyl-L-alanyl-gamma-D-glutamyl-meso-2,6-diaminopimeloyl-D-alanyl-D-alanine + di-trans,octa-cis-undecaprenyl phosphate = di-trans,octa-cis-undecaprenyl diphospho-N-acetyl-alpha-D-muramoyl-L-alanyl-D-glutamyl-meso-2,6-diaminopimeloyl-D-alanyl-D-alanine + UMP</text>
        <dbReference type="Rhea" id="RHEA:28386"/>
        <dbReference type="ChEBI" id="CHEBI:57865"/>
        <dbReference type="ChEBI" id="CHEBI:60392"/>
        <dbReference type="ChEBI" id="CHEBI:61386"/>
        <dbReference type="ChEBI" id="CHEBI:61387"/>
        <dbReference type="EC" id="2.7.8.13"/>
    </reaction>
</comment>
<keyword evidence="4 12" id="KW-0808">Transferase</keyword>
<feature type="binding site" evidence="14">
    <location>
        <position position="293"/>
    </location>
    <ligand>
        <name>Mg(2+)</name>
        <dbReference type="ChEBI" id="CHEBI:18420"/>
    </ligand>
</feature>
<feature type="transmembrane region" description="Helical" evidence="12">
    <location>
        <begin position="197"/>
        <end position="218"/>
    </location>
</feature>
<comment type="caution">
    <text evidence="15">The sequence shown here is derived from an EMBL/GenBank/DDBJ whole genome shotgun (WGS) entry which is preliminary data.</text>
</comment>
<evidence type="ECO:0000256" key="8">
    <source>
        <dbReference type="ARBA" id="ARBA00022989"/>
    </source>
</evidence>
<dbReference type="GO" id="GO:0051301">
    <property type="term" value="P:cell division"/>
    <property type="evidence" value="ECO:0007669"/>
    <property type="project" value="UniProtKB-KW"/>
</dbReference>
<dbReference type="InterPro" id="IPR000715">
    <property type="entry name" value="Glycosyl_transferase_4"/>
</dbReference>
<comment type="subcellular location">
    <subcellularLocation>
        <location evidence="12">Cell membrane</location>
        <topology evidence="12">Multi-pass membrane protein</topology>
    </subcellularLocation>
    <subcellularLocation>
        <location evidence="1">Membrane</location>
        <topology evidence="1">Multi-pass membrane protein</topology>
    </subcellularLocation>
</comment>
<feature type="binding site" evidence="14">
    <location>
        <position position="217"/>
    </location>
    <ligand>
        <name>Mg(2+)</name>
        <dbReference type="ChEBI" id="CHEBI:18420"/>
    </ligand>
</feature>
<keyword evidence="12" id="KW-1003">Cell membrane</keyword>
<feature type="transmembrane region" description="Helical" evidence="12">
    <location>
        <begin position="314"/>
        <end position="337"/>
    </location>
</feature>
<feature type="transmembrane region" description="Helical" evidence="12">
    <location>
        <begin position="289"/>
        <end position="308"/>
    </location>
</feature>
<dbReference type="UniPathway" id="UPA00219"/>
<dbReference type="PANTHER" id="PTHR22926">
    <property type="entry name" value="PHOSPHO-N-ACETYLMURAMOYL-PENTAPEPTIDE-TRANSFERASE"/>
    <property type="match status" value="1"/>
</dbReference>
<dbReference type="PROSITE" id="PS01348">
    <property type="entry name" value="MRAY_2"/>
    <property type="match status" value="1"/>
</dbReference>
<comment type="cofactor">
    <cofactor evidence="12 14">
        <name>Mg(2+)</name>
        <dbReference type="ChEBI" id="CHEBI:18420"/>
    </cofactor>
</comment>
<dbReference type="CDD" id="cd06852">
    <property type="entry name" value="GT_MraY"/>
    <property type="match status" value="1"/>
</dbReference>
<dbReference type="GO" id="GO:0071555">
    <property type="term" value="P:cell wall organization"/>
    <property type="evidence" value="ECO:0007669"/>
    <property type="project" value="UniProtKB-KW"/>
</dbReference>
<dbReference type="PROSITE" id="PS01347">
    <property type="entry name" value="MRAY_1"/>
    <property type="match status" value="1"/>
</dbReference>
<comment type="similarity">
    <text evidence="2 12">Belongs to the glycosyltransferase 4 family. MraY subfamily.</text>
</comment>
<feature type="transmembrane region" description="Helical" evidence="12">
    <location>
        <begin position="265"/>
        <end position="282"/>
    </location>
</feature>
<dbReference type="PANTHER" id="PTHR22926:SF5">
    <property type="entry name" value="PHOSPHO-N-ACETYLMURAMOYL-PENTAPEPTIDE-TRANSFERASE HOMOLOG"/>
    <property type="match status" value="1"/>
</dbReference>
<dbReference type="NCBIfam" id="TIGR00445">
    <property type="entry name" value="mraY"/>
    <property type="match status" value="1"/>
</dbReference>
<keyword evidence="12 14" id="KW-0460">Magnesium</keyword>
<dbReference type="GO" id="GO:0009252">
    <property type="term" value="P:peptidoglycan biosynthetic process"/>
    <property type="evidence" value="ECO:0007669"/>
    <property type="project" value="UniProtKB-UniRule"/>
</dbReference>
<sequence>MLYSIYQFWQEAHAAGADWAEDTRLFFNLLQYITVRAALACLLTFGLTLMFGDKVIRKLVSLKVGQPIRSAEEVHKLNELHGGKAGTPTMGGVMILGTVLLAVLICGRPLNPFVAVTMFVMLTHGLLGFIDDYTKVSQKSSDGISSRQKLFWQLMISIAAGVFLYTKSETSSFSLVKEQISISAITIPLAKTAIIDLGWFCIPFFAFIIVGTSNAVNLTDGLDGLAIGVTITVSLAYALIAYLTHHYWLANTYLNIPQNELVGELSVFLMALVGAGFGFLWFNCHPAKVFMGDTGSLAIGGALGTAAICTMQEFLLVLIGWVFVMEAMSVILQVASFKLTGKRIFAMSPIHHHFELRGWHENQVIIRFWIISIICGLMGLALLKIV</sequence>
<dbReference type="AlphaFoldDB" id="A0A8J7MAZ5"/>
<protein>
    <recommendedName>
        <fullName evidence="12 13">Phospho-N-acetylmuramoyl-pentapeptide-transferase</fullName>
        <ecNumber evidence="12 13">2.7.8.13</ecNumber>
    </recommendedName>
    <alternativeName>
        <fullName evidence="12">UDP-MurNAc-pentapeptide phosphotransferase</fullName>
    </alternativeName>
</protein>
<evidence type="ECO:0000313" key="15">
    <source>
        <dbReference type="EMBL" id="MBK1789792.1"/>
    </source>
</evidence>
<evidence type="ECO:0000256" key="5">
    <source>
        <dbReference type="ARBA" id="ARBA00022692"/>
    </source>
</evidence>
<feature type="transmembrane region" description="Helical" evidence="12">
    <location>
        <begin position="85"/>
        <end position="105"/>
    </location>
</feature>
<name>A0A8J7MAZ5_9BACT</name>
<keyword evidence="3 12" id="KW-0132">Cell division</keyword>
<proteinExistence type="inferred from homology"/>
<feature type="transmembrane region" description="Helical" evidence="12">
    <location>
        <begin position="111"/>
        <end position="130"/>
    </location>
</feature>
<dbReference type="HAMAP" id="MF_00038">
    <property type="entry name" value="MraY"/>
    <property type="match status" value="1"/>
</dbReference>
<dbReference type="GO" id="GO:0008360">
    <property type="term" value="P:regulation of cell shape"/>
    <property type="evidence" value="ECO:0007669"/>
    <property type="project" value="UniProtKB-KW"/>
</dbReference>
<evidence type="ECO:0000256" key="1">
    <source>
        <dbReference type="ARBA" id="ARBA00004141"/>
    </source>
</evidence>
<evidence type="ECO:0000256" key="11">
    <source>
        <dbReference type="ARBA" id="ARBA00023316"/>
    </source>
</evidence>
<evidence type="ECO:0000256" key="4">
    <source>
        <dbReference type="ARBA" id="ARBA00022679"/>
    </source>
</evidence>
<comment type="function">
    <text evidence="12">Catalyzes the initial step of the lipid cycle reactions in the biosynthesis of the cell wall peptidoglycan: transfers peptidoglycan precursor phospho-MurNAc-pentapeptide from UDP-MurNAc-pentapeptide onto the lipid carrier undecaprenyl phosphate, yielding undecaprenyl-pyrophosphoryl-MurNAc-pentapeptide, known as lipid I.</text>
</comment>
<evidence type="ECO:0000256" key="3">
    <source>
        <dbReference type="ARBA" id="ARBA00022618"/>
    </source>
</evidence>
<dbReference type="Proteomes" id="UP000624703">
    <property type="component" value="Unassembled WGS sequence"/>
</dbReference>
<dbReference type="GO" id="GO:0046872">
    <property type="term" value="F:metal ion binding"/>
    <property type="evidence" value="ECO:0007669"/>
    <property type="project" value="UniProtKB-KW"/>
</dbReference>
<feature type="transmembrane region" description="Helical" evidence="12">
    <location>
        <begin position="150"/>
        <end position="166"/>
    </location>
</feature>
<evidence type="ECO:0000256" key="10">
    <source>
        <dbReference type="ARBA" id="ARBA00023306"/>
    </source>
</evidence>
<feature type="transmembrane region" description="Helical" evidence="12">
    <location>
        <begin position="225"/>
        <end position="245"/>
    </location>
</feature>
<evidence type="ECO:0000256" key="9">
    <source>
        <dbReference type="ARBA" id="ARBA00023136"/>
    </source>
</evidence>
<keyword evidence="12 14" id="KW-0479">Metal-binding</keyword>
<gene>
    <name evidence="12" type="primary">mraY</name>
    <name evidence="15" type="ORF">JIN82_01350</name>
</gene>
<evidence type="ECO:0000256" key="12">
    <source>
        <dbReference type="HAMAP-Rule" id="MF_00038"/>
    </source>
</evidence>
<keyword evidence="10 12" id="KW-0131">Cell cycle</keyword>
<keyword evidence="7 12" id="KW-0573">Peptidoglycan synthesis</keyword>
<dbReference type="Pfam" id="PF10555">
    <property type="entry name" value="MraY_sig1"/>
    <property type="match status" value="1"/>
</dbReference>
<keyword evidence="8 12" id="KW-1133">Transmembrane helix</keyword>
<keyword evidence="11 12" id="KW-0961">Cell wall biogenesis/degradation</keyword>
<dbReference type="InterPro" id="IPR018480">
    <property type="entry name" value="PNAcMuramoyl-5peptid_Trfase_CS"/>
</dbReference>
<reference evidence="15" key="1">
    <citation type="submission" date="2021-01" db="EMBL/GenBank/DDBJ databases">
        <title>Modified the classification status of verrucomicrobia.</title>
        <authorList>
            <person name="Feng X."/>
        </authorList>
    </citation>
    <scope>NUCLEOTIDE SEQUENCE</scope>
    <source>
        <strain evidence="15">_KCTC 22039</strain>
    </source>
</reference>
<dbReference type="Pfam" id="PF00953">
    <property type="entry name" value="Glycos_transf_4"/>
    <property type="match status" value="1"/>
</dbReference>
<evidence type="ECO:0000256" key="7">
    <source>
        <dbReference type="ARBA" id="ARBA00022984"/>
    </source>
</evidence>
<keyword evidence="6 12" id="KW-0133">Cell shape</keyword>
<evidence type="ECO:0000256" key="6">
    <source>
        <dbReference type="ARBA" id="ARBA00022960"/>
    </source>
</evidence>
<evidence type="ECO:0000256" key="2">
    <source>
        <dbReference type="ARBA" id="ARBA00005583"/>
    </source>
</evidence>
<feature type="transmembrane region" description="Helical" evidence="12">
    <location>
        <begin position="364"/>
        <end position="383"/>
    </location>
</feature>
<dbReference type="GO" id="GO:0008963">
    <property type="term" value="F:phospho-N-acetylmuramoyl-pentapeptide-transferase activity"/>
    <property type="evidence" value="ECO:0007669"/>
    <property type="project" value="UniProtKB-UniRule"/>
</dbReference>
<dbReference type="InterPro" id="IPR003524">
    <property type="entry name" value="PNAcMuramoyl-5peptid_Trfase"/>
</dbReference>
<comment type="pathway">
    <text evidence="12">Cell wall biogenesis; peptidoglycan biosynthesis.</text>
</comment>
<evidence type="ECO:0000313" key="16">
    <source>
        <dbReference type="Proteomes" id="UP000624703"/>
    </source>
</evidence>
<feature type="transmembrane region" description="Helical" evidence="12">
    <location>
        <begin position="29"/>
        <end position="51"/>
    </location>
</feature>